<feature type="domain" description="Translocation and assembly module TamB C-terminal" evidence="5">
    <location>
        <begin position="917"/>
        <end position="1243"/>
    </location>
</feature>
<dbReference type="GO" id="GO:0009306">
    <property type="term" value="P:protein secretion"/>
    <property type="evidence" value="ECO:0007669"/>
    <property type="project" value="InterPro"/>
</dbReference>
<dbReference type="PANTHER" id="PTHR36985">
    <property type="entry name" value="TRANSLOCATION AND ASSEMBLY MODULE SUBUNIT TAMB"/>
    <property type="match status" value="1"/>
</dbReference>
<dbReference type="RefSeq" id="WP_184424242.1">
    <property type="nucleotide sequence ID" value="NZ_AP027362.1"/>
</dbReference>
<keyword evidence="7" id="KW-1185">Reference proteome</keyword>
<comment type="subcellular location">
    <subcellularLocation>
        <location evidence="1">Membrane</location>
        <topology evidence="1">Single-pass membrane protein</topology>
    </subcellularLocation>
</comment>
<dbReference type="EMBL" id="JACHHU010000014">
    <property type="protein sequence ID" value="MBB6543452.1"/>
    <property type="molecule type" value="Genomic_DNA"/>
</dbReference>
<keyword evidence="4" id="KW-0472">Membrane</keyword>
<evidence type="ECO:0000313" key="7">
    <source>
        <dbReference type="Proteomes" id="UP000537141"/>
    </source>
</evidence>
<gene>
    <name evidence="6" type="ORF">HNQ55_001973</name>
</gene>
<dbReference type="GO" id="GO:0005886">
    <property type="term" value="C:plasma membrane"/>
    <property type="evidence" value="ECO:0007669"/>
    <property type="project" value="InterPro"/>
</dbReference>
<organism evidence="6 7">
    <name type="scientific">Thalassotalea piscium</name>
    <dbReference type="NCBI Taxonomy" id="1230533"/>
    <lineage>
        <taxon>Bacteria</taxon>
        <taxon>Pseudomonadati</taxon>
        <taxon>Pseudomonadota</taxon>
        <taxon>Gammaproteobacteria</taxon>
        <taxon>Alteromonadales</taxon>
        <taxon>Colwelliaceae</taxon>
        <taxon>Thalassotalea</taxon>
    </lineage>
</organism>
<keyword evidence="3" id="KW-1133">Transmembrane helix</keyword>
<comment type="caution">
    <text evidence="6">The sequence shown here is derived from an EMBL/GenBank/DDBJ whole genome shotgun (WGS) entry which is preliminary data.</text>
</comment>
<evidence type="ECO:0000256" key="3">
    <source>
        <dbReference type="ARBA" id="ARBA00022989"/>
    </source>
</evidence>
<dbReference type="Pfam" id="PF04357">
    <property type="entry name" value="TamB"/>
    <property type="match status" value="1"/>
</dbReference>
<dbReference type="GO" id="GO:0097347">
    <property type="term" value="C:TAM protein secretion complex"/>
    <property type="evidence" value="ECO:0007669"/>
    <property type="project" value="TreeGrafter"/>
</dbReference>
<evidence type="ECO:0000256" key="1">
    <source>
        <dbReference type="ARBA" id="ARBA00004167"/>
    </source>
</evidence>
<accession>A0A7X0TTN8</accession>
<evidence type="ECO:0000256" key="4">
    <source>
        <dbReference type="ARBA" id="ARBA00023136"/>
    </source>
</evidence>
<evidence type="ECO:0000313" key="6">
    <source>
        <dbReference type="EMBL" id="MBB6543452.1"/>
    </source>
</evidence>
<reference evidence="6 7" key="1">
    <citation type="submission" date="2020-08" db="EMBL/GenBank/DDBJ databases">
        <title>Genomic Encyclopedia of Type Strains, Phase IV (KMG-IV): sequencing the most valuable type-strain genomes for metagenomic binning, comparative biology and taxonomic classification.</title>
        <authorList>
            <person name="Goeker M."/>
        </authorList>
    </citation>
    <scope>NUCLEOTIDE SEQUENCE [LARGE SCALE GENOMIC DNA]</scope>
    <source>
        <strain evidence="6 7">DSM 26287</strain>
    </source>
</reference>
<dbReference type="InterPro" id="IPR007452">
    <property type="entry name" value="TamB_C"/>
</dbReference>
<proteinExistence type="predicted"/>
<protein>
    <submittedName>
        <fullName evidence="6">Translocation and assembly module TamB</fullName>
    </submittedName>
</protein>
<sequence>MTYKRASFGLMGGLTGLLCFFAILLSTSWGAQLSFYIVKAFAPIEAKYESGALLNDLRLSQLTIKNENALIEVKDLRLQLHLRCFWKNQLCIDELSIASLQLTMHKDNSADNETVVEQPNAPVSFTLPFSVKMKKFYLGKAQINSEKMAIKLANFSSALSVSISATKQMTITIENSMLANAHIVLLKSEAAKVKPVVANTAWPLATLPEIYLPFKLSLKSLIVKALTVTEQSKTGTENSLLSISDAFTRLSWHKTQLSIEKLSSTIGTVGEFALKGKLNFVPPYGVDLTLNSAVSDLALLPQLNNTNQQLLLQGDLSQLVAKVSSEGELALTANMSIDATNENLPYKLSADVTKFTLPDDIADVVTPSTLSLQSEGDLNHQNIALQSNISGFGYQNALLELNADYVDQHFQINTLYFEEPNANNKLNLKGKLQLGDKISWNLTLNSNGLTLPTIDQRLSGRIQGDIKSEGFWQNNEWSVKLINSELTGEINQITLNAKANIDVNHTGKLAPSEVVLHYGDIALNIEGYSDENWHVQGHTNIKSISSLLAQVQGGLNASFEISGPVLHPEVSLQGSVDNILFDQLASDKVNFNVQYSPLNNHQHNITFTSAAINWGDHFINDFNLGSRGNYNQQNINLAWLGDSSVDLVFDSEYSPTNEQVKIDTQTLSLALAKQAFKPDQPINLIYNNSQKTLALNKHCWLGTGAQLCLNQNVHLNLGKDKLALAITANTDLLTSFIPNDMRLESSLEGDVFIGWQQNSMPTIDAGFIINKGHVQVDKEDGLHTLLAWQQGKLNIKFNNSSFLSNVNLLTLDSREILSANTTLSLEDYRFVDTNVTINDFNLSPLQVFTPELSSLEGLLNTQLNIAGELTDPLINGEVKLTKGKTKILGNINNVDEINLAVTFNGKEAIVSGGLNLNNKTASLTGSANWKDELEGQFNFDGESLHFSVPPDVTLTVSPHLIAQINASALKLTGRIEVLDGHLSINKLPQGSVSLSKDVIIVNDKGEQVAKEKPFEILTNIRVLIADAFKVEGQGFVGRIGGELQISQQPQQPVQLFGSLKIPEGRYRAYGQDLSMTKGNIAFNGPVNNPYVSIQATRSIEKENIVVGIEATGLANSLNIKLFSKPTMQQSETLSYLVRGRGLDAETSDSNTAIGVALGTAITNYSGLLTQIEKLPLINRIEIDGDDKQASIAGYIGEQVYIKYGIGIMEPINELTVRFYLLNRLWVETVSGLENSADIYYSFDIK</sequence>
<dbReference type="AlphaFoldDB" id="A0A7X0TTN8"/>
<keyword evidence="2" id="KW-0812">Transmembrane</keyword>
<name>A0A7X0TTN8_9GAMM</name>
<evidence type="ECO:0000256" key="2">
    <source>
        <dbReference type="ARBA" id="ARBA00022692"/>
    </source>
</evidence>
<dbReference type="PANTHER" id="PTHR36985:SF1">
    <property type="entry name" value="TRANSLOCATION AND ASSEMBLY MODULE SUBUNIT TAMB"/>
    <property type="match status" value="1"/>
</dbReference>
<dbReference type="Proteomes" id="UP000537141">
    <property type="component" value="Unassembled WGS sequence"/>
</dbReference>
<evidence type="ECO:0000259" key="5">
    <source>
        <dbReference type="Pfam" id="PF04357"/>
    </source>
</evidence>